<evidence type="ECO:0000256" key="1">
    <source>
        <dbReference type="SAM" id="MobiDB-lite"/>
    </source>
</evidence>
<feature type="compositionally biased region" description="Basic and acidic residues" evidence="1">
    <location>
        <begin position="99"/>
        <end position="117"/>
    </location>
</feature>
<accession>A0ABN3V1G5</accession>
<feature type="region of interest" description="Disordered" evidence="1">
    <location>
        <begin position="219"/>
        <end position="242"/>
    </location>
</feature>
<dbReference type="RefSeq" id="WP_344677527.1">
    <property type="nucleotide sequence ID" value="NZ_BAAAUX010000002.1"/>
</dbReference>
<evidence type="ECO:0000313" key="3">
    <source>
        <dbReference type="Proteomes" id="UP001500979"/>
    </source>
</evidence>
<dbReference type="InterPro" id="IPR032724">
    <property type="entry name" value="SCP1.201-like"/>
</dbReference>
<dbReference type="Proteomes" id="UP001500979">
    <property type="component" value="Unassembled WGS sequence"/>
</dbReference>
<proteinExistence type="predicted"/>
<organism evidence="2 3">
    <name type="scientific">Saccharopolyspora taberi</name>
    <dbReference type="NCBI Taxonomy" id="60895"/>
    <lineage>
        <taxon>Bacteria</taxon>
        <taxon>Bacillati</taxon>
        <taxon>Actinomycetota</taxon>
        <taxon>Actinomycetes</taxon>
        <taxon>Pseudonocardiales</taxon>
        <taxon>Pseudonocardiaceae</taxon>
        <taxon>Saccharopolyspora</taxon>
    </lineage>
</organism>
<dbReference type="EMBL" id="BAAAUX010000002">
    <property type="protein sequence ID" value="GAA2774810.1"/>
    <property type="molecule type" value="Genomic_DNA"/>
</dbReference>
<protein>
    <submittedName>
        <fullName evidence="2">SCP1.201-like deaminase</fullName>
    </submittedName>
</protein>
<dbReference type="Pfam" id="PF14428">
    <property type="entry name" value="DddA-like"/>
    <property type="match status" value="1"/>
</dbReference>
<feature type="region of interest" description="Disordered" evidence="1">
    <location>
        <begin position="88"/>
        <end position="136"/>
    </location>
</feature>
<sequence>MSVDEVAQKTKQALGKLPTLPLAQAGQLLSDAIEALRPIASESTDPELHQAHAQFEEADREIARILGICHRVHELVGGYLDRLGAEAAPATGSGSPAVRTDDTAPPKNRVDRLRDELPPPVRRKSGSKTHGRWFTPNGEEQQVVSGEDELTDLANQYLVEAGVRRVPAAVSTHVETKLAARMRHEGIEHAEVVINNLPCPGPFGCDRLVPMVLPEGSSLTVHGTAEDGSTYRKRYTGKARRS</sequence>
<keyword evidence="3" id="KW-1185">Reference proteome</keyword>
<gene>
    <name evidence="2" type="ORF">GCM10010470_03510</name>
</gene>
<comment type="caution">
    <text evidence="2">The sequence shown here is derived from an EMBL/GenBank/DDBJ whole genome shotgun (WGS) entry which is preliminary data.</text>
</comment>
<name>A0ABN3V1G5_9PSEU</name>
<reference evidence="2 3" key="1">
    <citation type="journal article" date="2019" name="Int. J. Syst. Evol. Microbiol.">
        <title>The Global Catalogue of Microorganisms (GCM) 10K type strain sequencing project: providing services to taxonomists for standard genome sequencing and annotation.</title>
        <authorList>
            <consortium name="The Broad Institute Genomics Platform"/>
            <consortium name="The Broad Institute Genome Sequencing Center for Infectious Disease"/>
            <person name="Wu L."/>
            <person name="Ma J."/>
        </authorList>
    </citation>
    <scope>NUCLEOTIDE SEQUENCE [LARGE SCALE GENOMIC DNA]</scope>
    <source>
        <strain evidence="2 3">JCM 9383</strain>
    </source>
</reference>
<feature type="compositionally biased region" description="Basic residues" evidence="1">
    <location>
        <begin position="121"/>
        <end position="131"/>
    </location>
</feature>
<feature type="compositionally biased region" description="Basic residues" evidence="1">
    <location>
        <begin position="231"/>
        <end position="242"/>
    </location>
</feature>
<evidence type="ECO:0000313" key="2">
    <source>
        <dbReference type="EMBL" id="GAA2774810.1"/>
    </source>
</evidence>